<name>A0A3P8CKS6_9TREM</name>
<dbReference type="EMBL" id="UZAI01004190">
    <property type="protein sequence ID" value="VDO84822.1"/>
    <property type="molecule type" value="Genomic_DNA"/>
</dbReference>
<sequence length="130" mass="15422">MSTSIKVSIFNTNVKTVLLYISKTSRTITIIIKIVQVFTNSCLRKILNIHWPDIIRNSLLWERTNQVPAEEEIRKRRWKCIEHISRKSPDCITKQALTWNLVGKRKKEKSKNTEIWEIVVDMKMMNSYCK</sequence>
<dbReference type="AlphaFoldDB" id="A0A3P8CKS6"/>
<protein>
    <recommendedName>
        <fullName evidence="1">DUF6451 domain-containing protein</fullName>
    </recommendedName>
</protein>
<evidence type="ECO:0000313" key="2">
    <source>
        <dbReference type="EMBL" id="VDO84822.1"/>
    </source>
</evidence>
<reference evidence="2 3" key="1">
    <citation type="submission" date="2018-11" db="EMBL/GenBank/DDBJ databases">
        <authorList>
            <consortium name="Pathogen Informatics"/>
        </authorList>
    </citation>
    <scope>NUCLEOTIDE SEQUENCE [LARGE SCALE GENOMIC DNA]</scope>
    <source>
        <strain evidence="2 3">Zambia</strain>
    </source>
</reference>
<gene>
    <name evidence="2" type="ORF">SMRZ_LOCUS9108</name>
</gene>
<dbReference type="InterPro" id="IPR045609">
    <property type="entry name" value="DUF6451"/>
</dbReference>
<evidence type="ECO:0000259" key="1">
    <source>
        <dbReference type="Pfam" id="PF20049"/>
    </source>
</evidence>
<proteinExistence type="predicted"/>
<keyword evidence="3" id="KW-1185">Reference proteome</keyword>
<dbReference type="Proteomes" id="UP000277204">
    <property type="component" value="Unassembled WGS sequence"/>
</dbReference>
<feature type="domain" description="DUF6451" evidence="1">
    <location>
        <begin position="2"/>
        <end position="20"/>
    </location>
</feature>
<accession>A0A3P8CKS6</accession>
<organism evidence="2 3">
    <name type="scientific">Schistosoma margrebowiei</name>
    <dbReference type="NCBI Taxonomy" id="48269"/>
    <lineage>
        <taxon>Eukaryota</taxon>
        <taxon>Metazoa</taxon>
        <taxon>Spiralia</taxon>
        <taxon>Lophotrochozoa</taxon>
        <taxon>Platyhelminthes</taxon>
        <taxon>Trematoda</taxon>
        <taxon>Digenea</taxon>
        <taxon>Strigeidida</taxon>
        <taxon>Schistosomatoidea</taxon>
        <taxon>Schistosomatidae</taxon>
        <taxon>Schistosoma</taxon>
    </lineage>
</organism>
<evidence type="ECO:0000313" key="3">
    <source>
        <dbReference type="Proteomes" id="UP000277204"/>
    </source>
</evidence>
<dbReference type="Pfam" id="PF20049">
    <property type="entry name" value="DUF6451"/>
    <property type="match status" value="1"/>
</dbReference>